<sequence length="277" mass="31101">MENIKSPNIFVKFIKSFTDFRVYNSIRHERLGKSFGYLILLALFIGITLSIVVSVKTNTSIDNTIELLQSDDMPEITVRNGILNIDMNEPLVLTKDHDFIFIVDMTDKYTLNDLVGYSMGYLVTPERIIINQAGSPPMPLEFKDLRDFNIDKNSVLEILNSFRGLAIGIIVFLIIAGTVLLKLFESLMVSIIGLIANSVLKTNLSYNEVYKIGIYALTLPALIMLLINCFGLAVALGFKLIIYYGISTIIVVMALKNISKDDNSDTLIDNSNKYDNY</sequence>
<dbReference type="KEGG" id="vgu:HYG85_06710"/>
<keyword evidence="3" id="KW-1185">Reference proteome</keyword>
<dbReference type="EMBL" id="CP058561">
    <property type="protein sequence ID" value="QUH28621.1"/>
    <property type="molecule type" value="Genomic_DNA"/>
</dbReference>
<keyword evidence="1" id="KW-1133">Transmembrane helix</keyword>
<keyword evidence="1" id="KW-0812">Transmembrane</keyword>
<protein>
    <submittedName>
        <fullName evidence="2">DUF1189 domain-containing protein</fullName>
    </submittedName>
</protein>
<gene>
    <name evidence="2" type="ORF">HYG85_06710</name>
</gene>
<feature type="transmembrane region" description="Helical" evidence="1">
    <location>
        <begin position="241"/>
        <end position="258"/>
    </location>
</feature>
<dbReference type="Pfam" id="PF06691">
    <property type="entry name" value="DUF1189"/>
    <property type="match status" value="1"/>
</dbReference>
<dbReference type="AlphaFoldDB" id="A0A8J8M931"/>
<dbReference type="RefSeq" id="WP_212692840.1">
    <property type="nucleotide sequence ID" value="NZ_CAJXUH010000006.1"/>
</dbReference>
<feature type="transmembrane region" description="Helical" evidence="1">
    <location>
        <begin position="212"/>
        <end position="235"/>
    </location>
</feature>
<evidence type="ECO:0000256" key="1">
    <source>
        <dbReference type="SAM" id="Phobius"/>
    </source>
</evidence>
<reference evidence="2 3" key="1">
    <citation type="submission" date="2020-07" db="EMBL/GenBank/DDBJ databases">
        <title>Vallitalea guaymasensis genome.</title>
        <authorList>
            <person name="Postec A."/>
        </authorList>
    </citation>
    <scope>NUCLEOTIDE SEQUENCE [LARGE SCALE GENOMIC DNA]</scope>
    <source>
        <strain evidence="2 3">Ra1766G1</strain>
    </source>
</reference>
<name>A0A8J8M931_9FIRM</name>
<dbReference type="Proteomes" id="UP000677305">
    <property type="component" value="Chromosome"/>
</dbReference>
<organism evidence="2 3">
    <name type="scientific">Vallitalea guaymasensis</name>
    <dbReference type="NCBI Taxonomy" id="1185412"/>
    <lineage>
        <taxon>Bacteria</taxon>
        <taxon>Bacillati</taxon>
        <taxon>Bacillota</taxon>
        <taxon>Clostridia</taxon>
        <taxon>Lachnospirales</taxon>
        <taxon>Vallitaleaceae</taxon>
        <taxon>Vallitalea</taxon>
    </lineage>
</organism>
<feature type="transmembrane region" description="Helical" evidence="1">
    <location>
        <begin position="35"/>
        <end position="55"/>
    </location>
</feature>
<dbReference type="InterPro" id="IPR009574">
    <property type="entry name" value="DUF1189"/>
</dbReference>
<proteinExistence type="predicted"/>
<evidence type="ECO:0000313" key="2">
    <source>
        <dbReference type="EMBL" id="QUH28621.1"/>
    </source>
</evidence>
<evidence type="ECO:0000313" key="3">
    <source>
        <dbReference type="Proteomes" id="UP000677305"/>
    </source>
</evidence>
<feature type="transmembrane region" description="Helical" evidence="1">
    <location>
        <begin position="155"/>
        <end position="177"/>
    </location>
</feature>
<keyword evidence="1" id="KW-0472">Membrane</keyword>
<accession>A0A8J8M931</accession>